<keyword evidence="4" id="KW-1185">Reference proteome</keyword>
<feature type="compositionally biased region" description="Low complexity" evidence="1">
    <location>
        <begin position="111"/>
        <end position="129"/>
    </location>
</feature>
<evidence type="ECO:0000256" key="2">
    <source>
        <dbReference type="SAM" id="SignalP"/>
    </source>
</evidence>
<organism evidence="3 4">
    <name type="scientific">Aspergillus carbonarius (strain ITEM 5010)</name>
    <dbReference type="NCBI Taxonomy" id="602072"/>
    <lineage>
        <taxon>Eukaryota</taxon>
        <taxon>Fungi</taxon>
        <taxon>Dikarya</taxon>
        <taxon>Ascomycota</taxon>
        <taxon>Pezizomycotina</taxon>
        <taxon>Eurotiomycetes</taxon>
        <taxon>Eurotiomycetidae</taxon>
        <taxon>Eurotiales</taxon>
        <taxon>Aspergillaceae</taxon>
        <taxon>Aspergillus</taxon>
        <taxon>Aspergillus subgen. Circumdati</taxon>
    </lineage>
</organism>
<dbReference type="Proteomes" id="UP000188318">
    <property type="component" value="Unassembled WGS sequence"/>
</dbReference>
<feature type="region of interest" description="Disordered" evidence="1">
    <location>
        <begin position="105"/>
        <end position="142"/>
    </location>
</feature>
<protein>
    <submittedName>
        <fullName evidence="3">Uncharacterized protein</fullName>
    </submittedName>
</protein>
<sequence length="199" mass="21121">MLFKVNSLFMVLVAVWLFAVVGCATDVVDHFGVALEEESVVVLPDGHDAFAYAKYDLVPRDVTIIKTICETETSVASTFTTVPVPTVVTETTLLSTGISTSVPTGVATGKPPVASETTTAPTTGPVVTSQPPVTSKTEAPTPPCLLAPRLPPALILPLLRPPRTSLAVTMECTLLCWHLPRHTWVSSCSEGFHLDALVL</sequence>
<accession>A0A1R3RZB7</accession>
<dbReference type="VEuPathDB" id="FungiDB:ASPCADRAFT_203625"/>
<dbReference type="AlphaFoldDB" id="A0A1R3RZB7"/>
<keyword evidence="2" id="KW-0732">Signal</keyword>
<dbReference type="EMBL" id="KV907494">
    <property type="protein sequence ID" value="OOF99801.1"/>
    <property type="molecule type" value="Genomic_DNA"/>
</dbReference>
<proteinExistence type="predicted"/>
<evidence type="ECO:0000313" key="4">
    <source>
        <dbReference type="Proteomes" id="UP000188318"/>
    </source>
</evidence>
<name>A0A1R3RZB7_ASPC5</name>
<dbReference type="OrthoDB" id="4510637at2759"/>
<evidence type="ECO:0000313" key="3">
    <source>
        <dbReference type="EMBL" id="OOF99801.1"/>
    </source>
</evidence>
<evidence type="ECO:0000256" key="1">
    <source>
        <dbReference type="SAM" id="MobiDB-lite"/>
    </source>
</evidence>
<gene>
    <name evidence="3" type="ORF">ASPCADRAFT_203625</name>
</gene>
<reference evidence="4" key="1">
    <citation type="journal article" date="2017" name="Genome Biol.">
        <title>Comparative genomics reveals high biological diversity and specific adaptations in the industrially and medically important fungal genus Aspergillus.</title>
        <authorList>
            <person name="de Vries R.P."/>
            <person name="Riley R."/>
            <person name="Wiebenga A."/>
            <person name="Aguilar-Osorio G."/>
            <person name="Amillis S."/>
            <person name="Uchima C.A."/>
            <person name="Anderluh G."/>
            <person name="Asadollahi M."/>
            <person name="Askin M."/>
            <person name="Barry K."/>
            <person name="Battaglia E."/>
            <person name="Bayram O."/>
            <person name="Benocci T."/>
            <person name="Braus-Stromeyer S.A."/>
            <person name="Caldana C."/>
            <person name="Canovas D."/>
            <person name="Cerqueira G.C."/>
            <person name="Chen F."/>
            <person name="Chen W."/>
            <person name="Choi C."/>
            <person name="Clum A."/>
            <person name="Dos Santos R.A."/>
            <person name="Damasio A.R."/>
            <person name="Diallinas G."/>
            <person name="Emri T."/>
            <person name="Fekete E."/>
            <person name="Flipphi M."/>
            <person name="Freyberg S."/>
            <person name="Gallo A."/>
            <person name="Gournas C."/>
            <person name="Habgood R."/>
            <person name="Hainaut M."/>
            <person name="Harispe M.L."/>
            <person name="Henrissat B."/>
            <person name="Hilden K.S."/>
            <person name="Hope R."/>
            <person name="Hossain A."/>
            <person name="Karabika E."/>
            <person name="Karaffa L."/>
            <person name="Karanyi Z."/>
            <person name="Krasevec N."/>
            <person name="Kuo A."/>
            <person name="Kusch H."/>
            <person name="LaButti K."/>
            <person name="Lagendijk E.L."/>
            <person name="Lapidus A."/>
            <person name="Levasseur A."/>
            <person name="Lindquist E."/>
            <person name="Lipzen A."/>
            <person name="Logrieco A.F."/>
            <person name="MacCabe A."/>
            <person name="Maekelae M.R."/>
            <person name="Malavazi I."/>
            <person name="Melin P."/>
            <person name="Meyer V."/>
            <person name="Mielnichuk N."/>
            <person name="Miskei M."/>
            <person name="Molnar A.P."/>
            <person name="Mule G."/>
            <person name="Ngan C.Y."/>
            <person name="Orejas M."/>
            <person name="Orosz E."/>
            <person name="Ouedraogo J.P."/>
            <person name="Overkamp K.M."/>
            <person name="Park H.-S."/>
            <person name="Perrone G."/>
            <person name="Piumi F."/>
            <person name="Punt P.J."/>
            <person name="Ram A.F."/>
            <person name="Ramon A."/>
            <person name="Rauscher S."/>
            <person name="Record E."/>
            <person name="Riano-Pachon D.M."/>
            <person name="Robert V."/>
            <person name="Roehrig J."/>
            <person name="Ruller R."/>
            <person name="Salamov A."/>
            <person name="Salih N.S."/>
            <person name="Samson R.A."/>
            <person name="Sandor E."/>
            <person name="Sanguinetti M."/>
            <person name="Schuetze T."/>
            <person name="Sepcic K."/>
            <person name="Shelest E."/>
            <person name="Sherlock G."/>
            <person name="Sophianopoulou V."/>
            <person name="Squina F.M."/>
            <person name="Sun H."/>
            <person name="Susca A."/>
            <person name="Todd R.B."/>
            <person name="Tsang A."/>
            <person name="Unkles S.E."/>
            <person name="van de Wiele N."/>
            <person name="van Rossen-Uffink D."/>
            <person name="Oliveira J.V."/>
            <person name="Vesth T.C."/>
            <person name="Visser J."/>
            <person name="Yu J.-H."/>
            <person name="Zhou M."/>
            <person name="Andersen M.R."/>
            <person name="Archer D.B."/>
            <person name="Baker S.E."/>
            <person name="Benoit I."/>
            <person name="Brakhage A.A."/>
            <person name="Braus G.H."/>
            <person name="Fischer R."/>
            <person name="Frisvad J.C."/>
            <person name="Goldman G.H."/>
            <person name="Houbraken J."/>
            <person name="Oakley B."/>
            <person name="Pocsi I."/>
            <person name="Scazzocchio C."/>
            <person name="Seiboth B."/>
            <person name="vanKuyk P.A."/>
            <person name="Wortman J."/>
            <person name="Dyer P.S."/>
            <person name="Grigoriev I.V."/>
        </authorList>
    </citation>
    <scope>NUCLEOTIDE SEQUENCE [LARGE SCALE GENOMIC DNA]</scope>
    <source>
        <strain evidence="4">ITEM 5010</strain>
    </source>
</reference>
<dbReference type="PROSITE" id="PS51257">
    <property type="entry name" value="PROKAR_LIPOPROTEIN"/>
    <property type="match status" value="1"/>
</dbReference>
<feature type="chain" id="PRO_5010382720" evidence="2">
    <location>
        <begin position="25"/>
        <end position="199"/>
    </location>
</feature>
<dbReference type="STRING" id="602072.A0A1R3RZB7"/>
<feature type="signal peptide" evidence="2">
    <location>
        <begin position="1"/>
        <end position="24"/>
    </location>
</feature>